<evidence type="ECO:0000256" key="1">
    <source>
        <dbReference type="ARBA" id="ARBA00023125"/>
    </source>
</evidence>
<dbReference type="RefSeq" id="WP_022099150.1">
    <property type="nucleotide sequence ID" value="NZ_CABIXW010000002.1"/>
</dbReference>
<dbReference type="Gene3D" id="1.10.260.40">
    <property type="entry name" value="lambda repressor-like DNA-binding domains"/>
    <property type="match status" value="1"/>
</dbReference>
<reference evidence="4 6" key="2">
    <citation type="journal article" date="2019" name="Nat. Med.">
        <title>A library of human gut bacterial isolates paired with longitudinal multiomics data enables mechanistic microbiome research.</title>
        <authorList>
            <person name="Poyet M."/>
            <person name="Groussin M."/>
            <person name="Gibbons S.M."/>
            <person name="Avila-Pacheco J."/>
            <person name="Jiang X."/>
            <person name="Kearney S.M."/>
            <person name="Perrotta A.R."/>
            <person name="Berdy B."/>
            <person name="Zhao S."/>
            <person name="Lieberman T.D."/>
            <person name="Swanson P.K."/>
            <person name="Smith M."/>
            <person name="Roesemann S."/>
            <person name="Alexander J.E."/>
            <person name="Rich S.A."/>
            <person name="Livny J."/>
            <person name="Vlamakis H."/>
            <person name="Clish C."/>
            <person name="Bullock K."/>
            <person name="Deik A."/>
            <person name="Scott J."/>
            <person name="Pierce K.A."/>
            <person name="Xavier R.J."/>
            <person name="Alm E.J."/>
        </authorList>
    </citation>
    <scope>NUCLEOTIDE SEQUENCE [LARGE SCALE GENOMIC DNA]</scope>
    <source>
        <strain evidence="4 6">BIOML-A1</strain>
    </source>
</reference>
<dbReference type="PROSITE" id="PS50943">
    <property type="entry name" value="HTH_CROC1"/>
    <property type="match status" value="1"/>
</dbReference>
<evidence type="ECO:0000313" key="5">
    <source>
        <dbReference type="Proteomes" id="UP000095780"/>
    </source>
</evidence>
<reference evidence="3 5" key="1">
    <citation type="submission" date="2015-09" db="EMBL/GenBank/DDBJ databases">
        <authorList>
            <consortium name="Pathogen Informatics"/>
        </authorList>
    </citation>
    <scope>NUCLEOTIDE SEQUENCE [LARGE SCALE GENOMIC DNA]</scope>
    <source>
        <strain evidence="3 5">2789STDY5834878</strain>
    </source>
</reference>
<dbReference type="Proteomes" id="UP000481964">
    <property type="component" value="Unassembled WGS sequence"/>
</dbReference>
<dbReference type="AlphaFoldDB" id="A0A174Z2V9"/>
<feature type="domain" description="HTH cro/C1-type" evidence="2">
    <location>
        <begin position="9"/>
        <end position="63"/>
    </location>
</feature>
<accession>A0A174Z2V9</accession>
<evidence type="ECO:0000313" key="6">
    <source>
        <dbReference type="Proteomes" id="UP000481964"/>
    </source>
</evidence>
<dbReference type="SUPFAM" id="SSF47413">
    <property type="entry name" value="lambda repressor-like DNA-binding domains"/>
    <property type="match status" value="1"/>
</dbReference>
<dbReference type="CDD" id="cd00093">
    <property type="entry name" value="HTH_XRE"/>
    <property type="match status" value="1"/>
</dbReference>
<evidence type="ECO:0000313" key="3">
    <source>
        <dbReference type="EMBL" id="CUQ81763.1"/>
    </source>
</evidence>
<organism evidence="3 5">
    <name type="scientific">Lachnospira eligens</name>
    <dbReference type="NCBI Taxonomy" id="39485"/>
    <lineage>
        <taxon>Bacteria</taxon>
        <taxon>Bacillati</taxon>
        <taxon>Bacillota</taxon>
        <taxon>Clostridia</taxon>
        <taxon>Lachnospirales</taxon>
        <taxon>Lachnospiraceae</taxon>
        <taxon>Lachnospira</taxon>
    </lineage>
</organism>
<evidence type="ECO:0000313" key="4">
    <source>
        <dbReference type="EMBL" id="MSC56483.1"/>
    </source>
</evidence>
<dbReference type="Proteomes" id="UP000095780">
    <property type="component" value="Unassembled WGS sequence"/>
</dbReference>
<dbReference type="InterPro" id="IPR010982">
    <property type="entry name" value="Lambda_DNA-bd_dom_sf"/>
</dbReference>
<dbReference type="PANTHER" id="PTHR46558">
    <property type="entry name" value="TRACRIPTIONAL REGULATORY PROTEIN-RELATED-RELATED"/>
    <property type="match status" value="1"/>
</dbReference>
<name>A0A174Z2V9_9FIRM</name>
<keyword evidence="1" id="KW-0238">DNA-binding</keyword>
<gene>
    <name evidence="3" type="primary">immR_1</name>
    <name evidence="3" type="ORF">ERS852492_00850</name>
    <name evidence="4" type="ORF">GKE48_03310</name>
</gene>
<sequence>MINGLGERLQEQRTTHKLSQREVALALNVSPTVISNYEKGERTPSLEMLIALARFYHCSTDYLVGFEKPNANTINVSMLTDKQKNLLKLFLEEL</sequence>
<protein>
    <submittedName>
        <fullName evidence="3">HTH-type transcriptional regulator immR</fullName>
    </submittedName>
    <submittedName>
        <fullName evidence="4">Helix-turn-helix domain-containing protein</fullName>
    </submittedName>
</protein>
<dbReference type="PANTHER" id="PTHR46558:SF11">
    <property type="entry name" value="HTH-TYPE TRANSCRIPTIONAL REGULATOR XRE"/>
    <property type="match status" value="1"/>
</dbReference>
<dbReference type="EMBL" id="WKRD01000002">
    <property type="protein sequence ID" value="MSC56483.1"/>
    <property type="molecule type" value="Genomic_DNA"/>
</dbReference>
<evidence type="ECO:0000259" key="2">
    <source>
        <dbReference type="PROSITE" id="PS50943"/>
    </source>
</evidence>
<dbReference type="Pfam" id="PF01381">
    <property type="entry name" value="HTH_3"/>
    <property type="match status" value="1"/>
</dbReference>
<proteinExistence type="predicted"/>
<dbReference type="GO" id="GO:0003677">
    <property type="term" value="F:DNA binding"/>
    <property type="evidence" value="ECO:0007669"/>
    <property type="project" value="UniProtKB-KW"/>
</dbReference>
<dbReference type="InterPro" id="IPR001387">
    <property type="entry name" value="Cro/C1-type_HTH"/>
</dbReference>
<dbReference type="SMART" id="SM00530">
    <property type="entry name" value="HTH_XRE"/>
    <property type="match status" value="1"/>
</dbReference>
<dbReference type="EMBL" id="CZBV01000002">
    <property type="protein sequence ID" value="CUQ81763.1"/>
    <property type="molecule type" value="Genomic_DNA"/>
</dbReference>